<dbReference type="Gene3D" id="3.30.930.10">
    <property type="entry name" value="Bira Bifunctional Protein, Domain 2"/>
    <property type="match status" value="1"/>
</dbReference>
<dbReference type="GO" id="GO:0005524">
    <property type="term" value="F:ATP binding"/>
    <property type="evidence" value="ECO:0007669"/>
    <property type="project" value="UniProtKB-KW"/>
</dbReference>
<keyword evidence="4" id="KW-0648">Protein biosynthesis</keyword>
<dbReference type="InterPro" id="IPR002312">
    <property type="entry name" value="Asp/Asn-tRNA-synth_IIb"/>
</dbReference>
<dbReference type="PANTHER" id="PTHR22594:SF34">
    <property type="entry name" value="ASPARAGINE--TRNA LIGASE, MITOCHONDRIAL-RELATED"/>
    <property type="match status" value="1"/>
</dbReference>
<dbReference type="GO" id="GO:0005739">
    <property type="term" value="C:mitochondrion"/>
    <property type="evidence" value="ECO:0007669"/>
    <property type="project" value="TreeGrafter"/>
</dbReference>
<evidence type="ECO:0000256" key="4">
    <source>
        <dbReference type="ARBA" id="ARBA00022917"/>
    </source>
</evidence>
<feature type="domain" description="Aminoacyl-tRNA synthetase class II (D/K/N)" evidence="6">
    <location>
        <begin position="47"/>
        <end position="171"/>
    </location>
</feature>
<keyword evidence="5 7" id="KW-0030">Aminoacyl-tRNA synthetase</keyword>
<reference evidence="7" key="1">
    <citation type="journal article" date="2012" name="Nature">
        <title>The oyster genome reveals stress adaptation and complexity of shell formation.</title>
        <authorList>
            <person name="Zhang G."/>
            <person name="Fang X."/>
            <person name="Guo X."/>
            <person name="Li L."/>
            <person name="Luo R."/>
            <person name="Xu F."/>
            <person name="Yang P."/>
            <person name="Zhang L."/>
            <person name="Wang X."/>
            <person name="Qi H."/>
            <person name="Xiong Z."/>
            <person name="Que H."/>
            <person name="Xie Y."/>
            <person name="Holland P.W."/>
            <person name="Paps J."/>
            <person name="Zhu Y."/>
            <person name="Wu F."/>
            <person name="Chen Y."/>
            <person name="Wang J."/>
            <person name="Peng C."/>
            <person name="Meng J."/>
            <person name="Yang L."/>
            <person name="Liu J."/>
            <person name="Wen B."/>
            <person name="Zhang N."/>
            <person name="Huang Z."/>
            <person name="Zhu Q."/>
            <person name="Feng Y."/>
            <person name="Mount A."/>
            <person name="Hedgecock D."/>
            <person name="Xu Z."/>
            <person name="Liu Y."/>
            <person name="Domazet-Loso T."/>
            <person name="Du Y."/>
            <person name="Sun X."/>
            <person name="Zhang S."/>
            <person name="Liu B."/>
            <person name="Cheng P."/>
            <person name="Jiang X."/>
            <person name="Li J."/>
            <person name="Fan D."/>
            <person name="Wang W."/>
            <person name="Fu W."/>
            <person name="Wang T."/>
            <person name="Wang B."/>
            <person name="Zhang J."/>
            <person name="Peng Z."/>
            <person name="Li Y."/>
            <person name="Li N."/>
            <person name="Wang J."/>
            <person name="Chen M."/>
            <person name="He Y."/>
            <person name="Tan F."/>
            <person name="Song X."/>
            <person name="Zheng Q."/>
            <person name="Huang R."/>
            <person name="Yang H."/>
            <person name="Du X."/>
            <person name="Chen L."/>
            <person name="Yang M."/>
            <person name="Gaffney P.M."/>
            <person name="Wang S."/>
            <person name="Luo L."/>
            <person name="She Z."/>
            <person name="Ming Y."/>
            <person name="Huang W."/>
            <person name="Zhang S."/>
            <person name="Huang B."/>
            <person name="Zhang Y."/>
            <person name="Qu T."/>
            <person name="Ni P."/>
            <person name="Miao G."/>
            <person name="Wang J."/>
            <person name="Wang Q."/>
            <person name="Steinberg C.E."/>
            <person name="Wang H."/>
            <person name="Li N."/>
            <person name="Qian L."/>
            <person name="Zhang G."/>
            <person name="Li Y."/>
            <person name="Yang H."/>
            <person name="Liu X."/>
            <person name="Wang J."/>
            <person name="Yin Y."/>
            <person name="Wang J."/>
        </authorList>
    </citation>
    <scope>NUCLEOTIDE SEQUENCE [LARGE SCALE GENOMIC DNA]</scope>
    <source>
        <strain evidence="7">05x7-T-G4-1.051#20</strain>
    </source>
</reference>
<evidence type="ECO:0000313" key="7">
    <source>
        <dbReference type="EMBL" id="EKC28489.1"/>
    </source>
</evidence>
<dbReference type="InterPro" id="IPR004364">
    <property type="entry name" value="Aa-tRNA-synt_II"/>
</dbReference>
<keyword evidence="2" id="KW-0547">Nucleotide-binding</keyword>
<keyword evidence="3" id="KW-0067">ATP-binding</keyword>
<dbReference type="Pfam" id="PF00152">
    <property type="entry name" value="tRNA-synt_2"/>
    <property type="match status" value="1"/>
</dbReference>
<dbReference type="AlphaFoldDB" id="K1QBA8"/>
<keyword evidence="1" id="KW-0436">Ligase</keyword>
<dbReference type="PRINTS" id="PR01042">
    <property type="entry name" value="TRNASYNTHASP"/>
</dbReference>
<dbReference type="PANTHER" id="PTHR22594">
    <property type="entry name" value="ASPARTYL/LYSYL-TRNA SYNTHETASE"/>
    <property type="match status" value="1"/>
</dbReference>
<dbReference type="GO" id="GO:0006421">
    <property type="term" value="P:asparaginyl-tRNA aminoacylation"/>
    <property type="evidence" value="ECO:0007669"/>
    <property type="project" value="TreeGrafter"/>
</dbReference>
<dbReference type="HOGENOM" id="CLU_1519312_0_0_1"/>
<dbReference type="InParanoid" id="K1QBA8"/>
<dbReference type="SUPFAM" id="SSF55681">
    <property type="entry name" value="Class II aaRS and biotin synthetases"/>
    <property type="match status" value="1"/>
</dbReference>
<dbReference type="EMBL" id="JH816453">
    <property type="protein sequence ID" value="EKC28489.1"/>
    <property type="molecule type" value="Genomic_DNA"/>
</dbReference>
<evidence type="ECO:0000259" key="6">
    <source>
        <dbReference type="Pfam" id="PF00152"/>
    </source>
</evidence>
<gene>
    <name evidence="7" type="ORF">CGI_10027777</name>
</gene>
<dbReference type="GO" id="GO:0004816">
    <property type="term" value="F:asparagine-tRNA ligase activity"/>
    <property type="evidence" value="ECO:0007669"/>
    <property type="project" value="TreeGrafter"/>
</dbReference>
<evidence type="ECO:0000256" key="5">
    <source>
        <dbReference type="ARBA" id="ARBA00023146"/>
    </source>
</evidence>
<organism evidence="7">
    <name type="scientific">Magallana gigas</name>
    <name type="common">Pacific oyster</name>
    <name type="synonym">Crassostrea gigas</name>
    <dbReference type="NCBI Taxonomy" id="29159"/>
    <lineage>
        <taxon>Eukaryota</taxon>
        <taxon>Metazoa</taxon>
        <taxon>Spiralia</taxon>
        <taxon>Lophotrochozoa</taxon>
        <taxon>Mollusca</taxon>
        <taxon>Bivalvia</taxon>
        <taxon>Autobranchia</taxon>
        <taxon>Pteriomorphia</taxon>
        <taxon>Ostreida</taxon>
        <taxon>Ostreoidea</taxon>
        <taxon>Ostreidae</taxon>
        <taxon>Magallana</taxon>
    </lineage>
</organism>
<evidence type="ECO:0000256" key="1">
    <source>
        <dbReference type="ARBA" id="ARBA00022598"/>
    </source>
</evidence>
<dbReference type="InterPro" id="IPR045864">
    <property type="entry name" value="aa-tRNA-synth_II/BPL/LPL"/>
</dbReference>
<name>K1QBA8_MAGGI</name>
<evidence type="ECO:0000256" key="2">
    <source>
        <dbReference type="ARBA" id="ARBA00022741"/>
    </source>
</evidence>
<protein>
    <submittedName>
        <fullName evidence="7">Putative asparaginyl-tRNA synthetase, mitochondrial</fullName>
    </submittedName>
</protein>
<evidence type="ECO:0000256" key="3">
    <source>
        <dbReference type="ARBA" id="ARBA00022840"/>
    </source>
</evidence>
<accession>K1QBA8</accession>
<sequence>MRKTFCFEKKLDPCGRGWGLEEQTPVSSLSLMLRTLYLSRTCTRWGDDLQRAHEKALVKHCGNVPVFVTDYPEELKPFYARLNEDHKTVAGLDLLIPGVGELCGGTLREERYDILHQKLKSKNLLNTLSWYLELREFGSCPHGGFGMGFDRYLQFLLGMPSIKDVTAFPRWTGRCPL</sequence>
<proteinExistence type="predicted"/>